<evidence type="ECO:0000256" key="2">
    <source>
        <dbReference type="SAM" id="MobiDB-lite"/>
    </source>
</evidence>
<dbReference type="Gene3D" id="1.10.10.60">
    <property type="entry name" value="Homeodomain-like"/>
    <property type="match status" value="1"/>
</dbReference>
<feature type="compositionally biased region" description="Low complexity" evidence="2">
    <location>
        <begin position="489"/>
        <end position="499"/>
    </location>
</feature>
<comment type="subcellular location">
    <subcellularLocation>
        <location evidence="1">Nucleus</location>
    </subcellularLocation>
</comment>
<dbReference type="SUPFAM" id="SSF46689">
    <property type="entry name" value="Homeodomain-like"/>
    <property type="match status" value="1"/>
</dbReference>
<dbReference type="AlphaFoldDB" id="A0A8H5HYI6"/>
<evidence type="ECO:0000313" key="5">
    <source>
        <dbReference type="Proteomes" id="UP000518752"/>
    </source>
</evidence>
<proteinExistence type="predicted"/>
<feature type="region of interest" description="Disordered" evidence="2">
    <location>
        <begin position="1"/>
        <end position="44"/>
    </location>
</feature>
<feature type="compositionally biased region" description="Basic and acidic residues" evidence="2">
    <location>
        <begin position="451"/>
        <end position="461"/>
    </location>
</feature>
<dbReference type="Proteomes" id="UP000518752">
    <property type="component" value="Unassembled WGS sequence"/>
</dbReference>
<comment type="caution">
    <text evidence="4">The sequence shown here is derived from an EMBL/GenBank/DDBJ whole genome shotgun (WGS) entry which is preliminary data.</text>
</comment>
<feature type="compositionally biased region" description="Basic and acidic residues" evidence="2">
    <location>
        <begin position="514"/>
        <end position="523"/>
    </location>
</feature>
<keyword evidence="1" id="KW-0539">Nucleus</keyword>
<dbReference type="SMART" id="SM00389">
    <property type="entry name" value="HOX"/>
    <property type="match status" value="1"/>
</dbReference>
<dbReference type="EMBL" id="JAACJN010000008">
    <property type="protein sequence ID" value="KAF5391795.1"/>
    <property type="molecule type" value="Genomic_DNA"/>
</dbReference>
<feature type="DNA-binding region" description="Homeobox" evidence="1">
    <location>
        <begin position="42"/>
        <end position="126"/>
    </location>
</feature>
<feature type="DNA-binding region" description="Homeobox" evidence="1">
    <location>
        <begin position="154"/>
        <end position="228"/>
    </location>
</feature>
<gene>
    <name evidence="4" type="ORF">D9757_001655</name>
</gene>
<dbReference type="OrthoDB" id="2646043at2759"/>
<dbReference type="CDD" id="cd00086">
    <property type="entry name" value="homeodomain"/>
    <property type="match status" value="1"/>
</dbReference>
<protein>
    <recommendedName>
        <fullName evidence="3">Homeobox domain-containing protein</fullName>
    </recommendedName>
</protein>
<sequence>MEDYPSSLSHPPTLRIQTETQDSKSPSSNPIDEQESDREQPQSTKRIRITDEGVKIMRDVFETNHWPDRNESLEILHQITASFSFYFYHQLPFSPSIQSVPGCGHYTLKNVQHWFADRRRIEKQKQLKRKKSPESPPTPSAVLSPSTPNRPPRLPQQRIQITERGARLMRDAFDEGIHYPSPSQKQDFLRQITACGPDLAALPNCDQYQIKHIERWFQRQRTRSQVTNTANLPRQVAIDPEAEAEEPISHPARLVTLSTSAQEKLQIMFSELSQPSIRVMSTWAELLEASLEDVEAWVVAEQQRLEYPSPVADKASQEILPQEEQKPPRWRPLHREVREVTSTQALFIRIPGQGSKRRLVSIGLSQNGVEPFFSDLLENPRQNVMGWSGDPEPEGLSSDEPMEDEVEPPLVPSEYYVDHSSQTITEELNKKQSHSPKSPSPSEDVEPSPEPMKEVERERSRLLTRSPSPGEMFDPFLQSAKEEEDKMSSRSSTSSSSPSGFVEHTHTSSPDVDLPAKEGEAKPDISSNPTFFFPSFSSMQHLLS</sequence>
<evidence type="ECO:0000259" key="3">
    <source>
        <dbReference type="PROSITE" id="PS50071"/>
    </source>
</evidence>
<feature type="domain" description="Homeobox" evidence="3">
    <location>
        <begin position="152"/>
        <end position="227"/>
    </location>
</feature>
<dbReference type="InterPro" id="IPR001356">
    <property type="entry name" value="HD"/>
</dbReference>
<accession>A0A8H5HYI6</accession>
<organism evidence="4 5">
    <name type="scientific">Collybiopsis confluens</name>
    <dbReference type="NCBI Taxonomy" id="2823264"/>
    <lineage>
        <taxon>Eukaryota</taxon>
        <taxon>Fungi</taxon>
        <taxon>Dikarya</taxon>
        <taxon>Basidiomycota</taxon>
        <taxon>Agaricomycotina</taxon>
        <taxon>Agaricomycetes</taxon>
        <taxon>Agaricomycetidae</taxon>
        <taxon>Agaricales</taxon>
        <taxon>Marasmiineae</taxon>
        <taxon>Omphalotaceae</taxon>
        <taxon>Collybiopsis</taxon>
    </lineage>
</organism>
<dbReference type="GO" id="GO:0003677">
    <property type="term" value="F:DNA binding"/>
    <property type="evidence" value="ECO:0007669"/>
    <property type="project" value="UniProtKB-UniRule"/>
</dbReference>
<feature type="region of interest" description="Disordered" evidence="2">
    <location>
        <begin position="381"/>
        <end position="532"/>
    </location>
</feature>
<keyword evidence="1" id="KW-0371">Homeobox</keyword>
<evidence type="ECO:0000313" key="4">
    <source>
        <dbReference type="EMBL" id="KAF5391795.1"/>
    </source>
</evidence>
<keyword evidence="5" id="KW-1185">Reference proteome</keyword>
<reference evidence="4 5" key="1">
    <citation type="journal article" date="2020" name="ISME J.">
        <title>Uncovering the hidden diversity of litter-decomposition mechanisms in mushroom-forming fungi.</title>
        <authorList>
            <person name="Floudas D."/>
            <person name="Bentzer J."/>
            <person name="Ahren D."/>
            <person name="Johansson T."/>
            <person name="Persson P."/>
            <person name="Tunlid A."/>
        </authorList>
    </citation>
    <scope>NUCLEOTIDE SEQUENCE [LARGE SCALE GENOMIC DNA]</scope>
    <source>
        <strain evidence="4 5">CBS 406.79</strain>
    </source>
</reference>
<feature type="region of interest" description="Disordered" evidence="2">
    <location>
        <begin position="123"/>
        <end position="156"/>
    </location>
</feature>
<dbReference type="InterPro" id="IPR009057">
    <property type="entry name" value="Homeodomain-like_sf"/>
</dbReference>
<name>A0A8H5HYI6_9AGAR</name>
<feature type="domain" description="Homeobox" evidence="3">
    <location>
        <begin position="40"/>
        <end position="125"/>
    </location>
</feature>
<keyword evidence="1" id="KW-0238">DNA-binding</keyword>
<dbReference type="PROSITE" id="PS50071">
    <property type="entry name" value="HOMEOBOX_2"/>
    <property type="match status" value="2"/>
</dbReference>
<feature type="compositionally biased region" description="Polar residues" evidence="2">
    <location>
        <begin position="1"/>
        <end position="31"/>
    </location>
</feature>
<evidence type="ECO:0000256" key="1">
    <source>
        <dbReference type="PROSITE-ProRule" id="PRU00108"/>
    </source>
</evidence>
<dbReference type="GO" id="GO:0005634">
    <property type="term" value="C:nucleus"/>
    <property type="evidence" value="ECO:0007669"/>
    <property type="project" value="UniProtKB-SubCell"/>
</dbReference>